<feature type="repeat" description="PPR" evidence="8">
    <location>
        <begin position="464"/>
        <end position="498"/>
    </location>
</feature>
<reference evidence="9 10" key="1">
    <citation type="journal article" date="2020" name="bioRxiv">
        <title>Sequence and annotation of 42 cannabis genomes reveals extensive copy number variation in cannabinoid synthesis and pathogen resistance genes.</title>
        <authorList>
            <person name="Mckernan K.J."/>
            <person name="Helbert Y."/>
            <person name="Kane L.T."/>
            <person name="Ebling H."/>
            <person name="Zhang L."/>
            <person name="Liu B."/>
            <person name="Eaton Z."/>
            <person name="Mclaughlin S."/>
            <person name="Kingan S."/>
            <person name="Baybayan P."/>
            <person name="Concepcion G."/>
            <person name="Jordan M."/>
            <person name="Riva A."/>
            <person name="Barbazuk W."/>
            <person name="Harkins T."/>
        </authorList>
    </citation>
    <scope>NUCLEOTIDE SEQUENCE [LARGE SCALE GENOMIC DNA]</scope>
    <source>
        <strain evidence="10">cv. Jamaican Lion 4</strain>
        <tissue evidence="9">Leaf</tissue>
    </source>
</reference>
<dbReference type="EMBL" id="JAATIQ010000784">
    <property type="protein sequence ID" value="KAF4347671.1"/>
    <property type="molecule type" value="Genomic_DNA"/>
</dbReference>
<proteinExistence type="inferred from homology"/>
<feature type="repeat" description="PPR" evidence="8">
    <location>
        <begin position="328"/>
        <end position="362"/>
    </location>
</feature>
<sequence>VSLLSHSPLHTTVENLSALTEPSPATLCLDTTIFFLNLSPESPPPSSSITERCRSSTMHTSKWVLVDCIRRCNNWRSFKQIHAHLLTTGLVYNDDLITNTIVDYFGKTTAAFVVDYACDFFKHLDSRSSSFPFNTLISGYAGRDMPREGVLVYRRLVRDGFVPDTFTFPPLLKSCTKSRGIGEGRQFHAVIFNMGFSSHVYVLNSLVHMYSVCGDCKGASAVFDEMLVRDAVSWSCLISGFVKTELFDEAIALFLKMEVEPNMATFVSVLVACGRKGYLRLGKGIHGLSFKRPVDTPLLLGNALMDMYVKCEHLCEAKQTFDELSERDVVSWTCVISGLVQSEHPKGSLELFCEMQQSGIEPDKIILTSVLSACASLGALDYGRWVHEYIDRSGIKWDIQIGTAMMDMYAKCGCIKMALQIFNEMPRRNIVTWNALLSGLAMNGQAHEALGQFKEMTRSNVRPNEVTFLAILTACGHSGLVDEGRTYFHQMMREPYNVSPRLEHYGCMVDLLCRAGLLDEAQKLIKSMPMQADVLIWGALLSACKTFGNFELSHEILDGLLELESEDSGVYVLLSNIYATNEKWSDVIKVRRLMKEKGIRKAPGSSVTAIDEPVLLTCPFKDLREREFPRAAAMSFMKGDLLTKTRKLVKGLAIAEPRWLKAMELAPPPAFPRSDGKVKTITLPEDVYTNKFYKKHPNAKYEEAFDFCSFDPPPARLYGLRILDLKEQGVSEDAAMATADMEYRSEKKAKKKAYARLKQISRIQGKKPPPNPYPSAIREIQAEERKYVHERFFNPKIQEAVRQLKEEKAERFASNPF</sequence>
<dbReference type="CDD" id="cd23701">
    <property type="entry name" value="At1g26750"/>
    <property type="match status" value="1"/>
</dbReference>
<dbReference type="Pfam" id="PF01535">
    <property type="entry name" value="PPR"/>
    <property type="match status" value="3"/>
</dbReference>
<keyword evidence="3" id="KW-0677">Repeat</keyword>
<evidence type="ECO:0000256" key="1">
    <source>
        <dbReference type="ARBA" id="ARBA00004173"/>
    </source>
</evidence>
<evidence type="ECO:0000313" key="10">
    <source>
        <dbReference type="Proteomes" id="UP000583929"/>
    </source>
</evidence>
<protein>
    <recommendedName>
        <fullName evidence="7">Small ribosomal subunit protein mS23</fullName>
    </recommendedName>
</protein>
<dbReference type="NCBIfam" id="TIGR00756">
    <property type="entry name" value="PPR"/>
    <property type="match status" value="6"/>
</dbReference>
<evidence type="ECO:0000256" key="2">
    <source>
        <dbReference type="ARBA" id="ARBA00009864"/>
    </source>
</evidence>
<evidence type="ECO:0000256" key="3">
    <source>
        <dbReference type="ARBA" id="ARBA00022737"/>
    </source>
</evidence>
<feature type="repeat" description="PPR" evidence="8">
    <location>
        <begin position="230"/>
        <end position="260"/>
    </location>
</feature>
<accession>A0A7J6DNH7</accession>
<comment type="similarity">
    <text evidence="2">Belongs to the mitochondrion-specific ribosomal protein mS23 family.</text>
</comment>
<organism evidence="9 10">
    <name type="scientific">Cannabis sativa</name>
    <name type="common">Hemp</name>
    <name type="synonym">Marijuana</name>
    <dbReference type="NCBI Taxonomy" id="3483"/>
    <lineage>
        <taxon>Eukaryota</taxon>
        <taxon>Viridiplantae</taxon>
        <taxon>Streptophyta</taxon>
        <taxon>Embryophyta</taxon>
        <taxon>Tracheophyta</taxon>
        <taxon>Spermatophyta</taxon>
        <taxon>Magnoliopsida</taxon>
        <taxon>eudicotyledons</taxon>
        <taxon>Gunneridae</taxon>
        <taxon>Pentapetalae</taxon>
        <taxon>rosids</taxon>
        <taxon>fabids</taxon>
        <taxon>Rosales</taxon>
        <taxon>Cannabaceae</taxon>
        <taxon>Cannabis</taxon>
    </lineage>
</organism>
<dbReference type="GO" id="GO:0009451">
    <property type="term" value="P:RNA modification"/>
    <property type="evidence" value="ECO:0007669"/>
    <property type="project" value="InterPro"/>
</dbReference>
<dbReference type="PANTHER" id="PTHR47926">
    <property type="entry name" value="PENTATRICOPEPTIDE REPEAT-CONTAINING PROTEIN"/>
    <property type="match status" value="1"/>
</dbReference>
<comment type="caution">
    <text evidence="9">The sequence shown here is derived from an EMBL/GenBank/DDBJ whole genome shotgun (WGS) entry which is preliminary data.</text>
</comment>
<evidence type="ECO:0000313" key="9">
    <source>
        <dbReference type="EMBL" id="KAF4347671.1"/>
    </source>
</evidence>
<name>A0A7J6DNH7_CANSA</name>
<dbReference type="InterPro" id="IPR011990">
    <property type="entry name" value="TPR-like_helical_dom_sf"/>
</dbReference>
<dbReference type="Pfam" id="PF13041">
    <property type="entry name" value="PPR_2"/>
    <property type="match status" value="2"/>
</dbReference>
<feature type="repeat" description="PPR" evidence="8">
    <location>
        <begin position="429"/>
        <end position="463"/>
    </location>
</feature>
<dbReference type="InterPro" id="IPR002885">
    <property type="entry name" value="PPR_rpt"/>
</dbReference>
<gene>
    <name evidence="9" type="ORF">G4B88_011088</name>
</gene>
<dbReference type="Proteomes" id="UP000583929">
    <property type="component" value="Unassembled WGS sequence"/>
</dbReference>
<comment type="subcellular location">
    <subcellularLocation>
        <location evidence="1">Mitochondrion</location>
    </subcellularLocation>
</comment>
<feature type="repeat" description="PPR" evidence="8">
    <location>
        <begin position="129"/>
        <end position="163"/>
    </location>
</feature>
<dbReference type="InterPro" id="IPR046960">
    <property type="entry name" value="PPR_At4g14850-like_plant"/>
</dbReference>
<dbReference type="Pfam" id="PF20431">
    <property type="entry name" value="E_motif"/>
    <property type="match status" value="1"/>
</dbReference>
<keyword evidence="4" id="KW-0689">Ribosomal protein</keyword>
<evidence type="ECO:0000256" key="4">
    <source>
        <dbReference type="ARBA" id="ARBA00022980"/>
    </source>
</evidence>
<evidence type="ECO:0000256" key="6">
    <source>
        <dbReference type="ARBA" id="ARBA00023274"/>
    </source>
</evidence>
<dbReference type="PANTHER" id="PTHR47926:SF459">
    <property type="entry name" value="PENTATRICOPEPTIDE REPEAT-CONTAINING PROTEIN"/>
    <property type="match status" value="1"/>
</dbReference>
<dbReference type="FunFam" id="1.25.40.10:FF:000344">
    <property type="entry name" value="Pentatricopeptide repeat-containing protein"/>
    <property type="match status" value="1"/>
</dbReference>
<keyword evidence="5" id="KW-0496">Mitochondrion</keyword>
<dbReference type="InterPro" id="IPR059242">
    <property type="entry name" value="mS23_dom"/>
</dbReference>
<evidence type="ECO:0000256" key="7">
    <source>
        <dbReference type="ARBA" id="ARBA00035137"/>
    </source>
</evidence>
<dbReference type="AlphaFoldDB" id="A0A7J6DNH7"/>
<keyword evidence="6" id="KW-0687">Ribonucleoprotein</keyword>
<evidence type="ECO:0000256" key="5">
    <source>
        <dbReference type="ARBA" id="ARBA00023128"/>
    </source>
</evidence>
<evidence type="ECO:0000256" key="8">
    <source>
        <dbReference type="PROSITE-ProRule" id="PRU00708"/>
    </source>
</evidence>
<dbReference type="FunFam" id="1.25.40.10:FF:000436">
    <property type="entry name" value="Pentatricopeptide repeat-containing protein At5g39350 family"/>
    <property type="match status" value="1"/>
</dbReference>
<dbReference type="Pfam" id="PF12854">
    <property type="entry name" value="PPR_1"/>
    <property type="match status" value="1"/>
</dbReference>
<dbReference type="PROSITE" id="PS51375">
    <property type="entry name" value="PPR"/>
    <property type="match status" value="5"/>
</dbReference>
<dbReference type="GO" id="GO:0003723">
    <property type="term" value="F:RNA binding"/>
    <property type="evidence" value="ECO:0007669"/>
    <property type="project" value="InterPro"/>
</dbReference>
<keyword evidence="10" id="KW-1185">Reference proteome</keyword>
<dbReference type="FunFam" id="1.25.40.10:FF:000511">
    <property type="entry name" value="Pentatricopeptide repeat-containing protein"/>
    <property type="match status" value="1"/>
</dbReference>
<dbReference type="Gene3D" id="1.25.40.10">
    <property type="entry name" value="Tetratricopeptide repeat domain"/>
    <property type="match status" value="5"/>
</dbReference>
<dbReference type="InterPro" id="IPR046848">
    <property type="entry name" value="E_motif"/>
</dbReference>
<feature type="non-terminal residue" evidence="9">
    <location>
        <position position="1"/>
    </location>
</feature>